<dbReference type="Pfam" id="PF07782">
    <property type="entry name" value="DC_STAMP"/>
    <property type="match status" value="1"/>
</dbReference>
<evidence type="ECO:0000313" key="8">
    <source>
        <dbReference type="Proteomes" id="UP000823561"/>
    </source>
</evidence>
<reference evidence="7" key="1">
    <citation type="submission" date="2020-10" db="EMBL/GenBank/DDBJ databases">
        <title>Chromosome-scale genome assembly of the Allis shad, Alosa alosa.</title>
        <authorList>
            <person name="Margot Z."/>
            <person name="Christophe K."/>
            <person name="Cabau C."/>
            <person name="Louis A."/>
            <person name="Berthelot C."/>
            <person name="Parey E."/>
            <person name="Roest Crollius H."/>
            <person name="Montfort J."/>
            <person name="Robinson-Rechavi M."/>
            <person name="Bucao C."/>
            <person name="Bouchez O."/>
            <person name="Gislard M."/>
            <person name="Lluch J."/>
            <person name="Milhes M."/>
            <person name="Lampietro C."/>
            <person name="Lopez Roques C."/>
            <person name="Donnadieu C."/>
            <person name="Braasch I."/>
            <person name="Desvignes T."/>
            <person name="Postlethwait J."/>
            <person name="Bobe J."/>
            <person name="Guiguen Y."/>
        </authorList>
    </citation>
    <scope>NUCLEOTIDE SEQUENCE</scope>
    <source>
        <strain evidence="7">M-15738</strain>
        <tissue evidence="7">Blood</tissue>
    </source>
</reference>
<evidence type="ECO:0000256" key="3">
    <source>
        <dbReference type="ARBA" id="ARBA00022989"/>
    </source>
</evidence>
<sequence length="474" mass="52637">MGRNSALKARLCVRGVLEHLWDSFSRPVPHSRRELLSLLLMCLLIAVVTAGLLFGWLSGGALHYPARWAGVAACVCGVCVFLLTVLLHPLRCVLAVILPTVGSSQGQRLLLSTCVLLTLLNAPPNMANNVSTLTNTLKCTSESVVDSLLNSSNMMNTVKENLVATAAAYKAMASYVQSLRSFDHVTHVNVSMVTQRFRGAAGRLKEDFQQAQGQLGSLRLYSHRLLAAILVLHLVWGAGRYLHSYMTALDFDNVYVTPKLRQLASERGLTLTAGQLRNGVDATGYRLSRQELWECVPPLVIVTLHLLLCVVLVALDFLVYRLVSAGRPWLLDIPDTNITLNVHYKVRVCVLAGCLLIRDCCSDDLVFQRVYRWPVHMGSDFCQTTATASAPDGGVLVLLVLLFLLSYALAVMQVYVRRVRRAVAASFYPRQEERRNHFLLRKLLAKQRGGVFTIATAERVHVHHSNDRQGEQWN</sequence>
<feature type="transmembrane region" description="Helical" evidence="5">
    <location>
        <begin position="395"/>
        <end position="416"/>
    </location>
</feature>
<evidence type="ECO:0000256" key="4">
    <source>
        <dbReference type="ARBA" id="ARBA00023136"/>
    </source>
</evidence>
<dbReference type="PANTHER" id="PTHR21041:SF3">
    <property type="entry name" value="OSTEOCLAST STIMULATORY TRANSMEMBRANE PROTEIN"/>
    <property type="match status" value="1"/>
</dbReference>
<evidence type="ECO:0000256" key="5">
    <source>
        <dbReference type="SAM" id="Phobius"/>
    </source>
</evidence>
<feature type="transmembrane region" description="Helical" evidence="5">
    <location>
        <begin position="35"/>
        <end position="56"/>
    </location>
</feature>
<dbReference type="EMBL" id="JADWDJ010000004">
    <property type="protein sequence ID" value="KAG5282426.1"/>
    <property type="molecule type" value="Genomic_DNA"/>
</dbReference>
<keyword evidence="3 5" id="KW-1133">Transmembrane helix</keyword>
<dbReference type="AlphaFoldDB" id="A0AAV6H9G8"/>
<keyword evidence="8" id="KW-1185">Reference proteome</keyword>
<proteinExistence type="predicted"/>
<gene>
    <name evidence="7" type="ORF">AALO_G00055880</name>
</gene>
<keyword evidence="4 5" id="KW-0472">Membrane</keyword>
<dbReference type="InterPro" id="IPR051856">
    <property type="entry name" value="CSR-E3_Ligase_Protein"/>
</dbReference>
<feature type="transmembrane region" description="Helical" evidence="5">
    <location>
        <begin position="68"/>
        <end position="88"/>
    </location>
</feature>
<feature type="transmembrane region" description="Helical" evidence="5">
    <location>
        <begin position="296"/>
        <end position="320"/>
    </location>
</feature>
<comment type="subcellular location">
    <subcellularLocation>
        <location evidence="1">Membrane</location>
        <topology evidence="1">Multi-pass membrane protein</topology>
    </subcellularLocation>
</comment>
<protein>
    <recommendedName>
        <fullName evidence="6">Dendritic cell-specific transmembrane protein-like domain-containing protein</fullName>
    </recommendedName>
</protein>
<evidence type="ECO:0000313" key="7">
    <source>
        <dbReference type="EMBL" id="KAG5282426.1"/>
    </source>
</evidence>
<organism evidence="7 8">
    <name type="scientific">Alosa alosa</name>
    <name type="common">allis shad</name>
    <dbReference type="NCBI Taxonomy" id="278164"/>
    <lineage>
        <taxon>Eukaryota</taxon>
        <taxon>Metazoa</taxon>
        <taxon>Chordata</taxon>
        <taxon>Craniata</taxon>
        <taxon>Vertebrata</taxon>
        <taxon>Euteleostomi</taxon>
        <taxon>Actinopterygii</taxon>
        <taxon>Neopterygii</taxon>
        <taxon>Teleostei</taxon>
        <taxon>Clupei</taxon>
        <taxon>Clupeiformes</taxon>
        <taxon>Clupeoidei</taxon>
        <taxon>Clupeidae</taxon>
        <taxon>Alosa</taxon>
    </lineage>
</organism>
<keyword evidence="2 5" id="KW-0812">Transmembrane</keyword>
<dbReference type="PANTHER" id="PTHR21041">
    <property type="entry name" value="DENDRITIC CELL-SPECIFIC TRANSMEMBRANE PROTEIN"/>
    <property type="match status" value="1"/>
</dbReference>
<dbReference type="GO" id="GO:0016020">
    <property type="term" value="C:membrane"/>
    <property type="evidence" value="ECO:0007669"/>
    <property type="project" value="UniProtKB-SubCell"/>
</dbReference>
<evidence type="ECO:0000256" key="1">
    <source>
        <dbReference type="ARBA" id="ARBA00004141"/>
    </source>
</evidence>
<feature type="domain" description="Dendritic cell-specific transmembrane protein-like" evidence="6">
    <location>
        <begin position="251"/>
        <end position="439"/>
    </location>
</feature>
<name>A0AAV6H9G8_9TELE</name>
<evidence type="ECO:0000256" key="2">
    <source>
        <dbReference type="ARBA" id="ARBA00022692"/>
    </source>
</evidence>
<dbReference type="Proteomes" id="UP000823561">
    <property type="component" value="Chromosome 4"/>
</dbReference>
<accession>A0AAV6H9G8</accession>
<evidence type="ECO:0000259" key="6">
    <source>
        <dbReference type="Pfam" id="PF07782"/>
    </source>
</evidence>
<comment type="caution">
    <text evidence="7">The sequence shown here is derived from an EMBL/GenBank/DDBJ whole genome shotgun (WGS) entry which is preliminary data.</text>
</comment>
<dbReference type="InterPro" id="IPR012858">
    <property type="entry name" value="DC_STAMP-like"/>
</dbReference>